<dbReference type="EMBL" id="CP011114">
    <property type="protein sequence ID" value="AKG34665.1"/>
    <property type="molecule type" value="Genomic_DNA"/>
</dbReference>
<feature type="domain" description="Phage tail tape measure protein" evidence="2">
    <location>
        <begin position="140"/>
        <end position="282"/>
    </location>
</feature>
<gene>
    <name evidence="3" type="ORF">VK70_08805</name>
</gene>
<dbReference type="AlphaFoldDB" id="A0A0F7CIH9"/>
<accession>A0A0F7CIH9</accession>
<dbReference type="PATRIC" id="fig|1333534.5.peg.1928"/>
<feature type="coiled-coil region" evidence="1">
    <location>
        <begin position="641"/>
        <end position="670"/>
    </location>
</feature>
<proteinExistence type="predicted"/>
<evidence type="ECO:0000313" key="3">
    <source>
        <dbReference type="EMBL" id="AKG34665.1"/>
    </source>
</evidence>
<protein>
    <recommendedName>
        <fullName evidence="2">Phage tail tape measure protein domain-containing protein</fullName>
    </recommendedName>
</protein>
<dbReference type="InterPro" id="IPR010090">
    <property type="entry name" value="Phage_tape_meas"/>
</dbReference>
<reference evidence="3 4" key="1">
    <citation type="submission" date="2015-03" db="EMBL/GenBank/DDBJ databases">
        <authorList>
            <person name="Abdul Halim M."/>
        </authorList>
    </citation>
    <scope>NUCLEOTIDE SEQUENCE [LARGE SCALE GENOMIC DNA]</scope>
    <source>
        <strain evidence="3 4">ATCC 35681</strain>
    </source>
</reference>
<dbReference type="Pfam" id="PF10145">
    <property type="entry name" value="PhageMin_Tail"/>
    <property type="match status" value="1"/>
</dbReference>
<reference evidence="3 4" key="2">
    <citation type="journal article" date="2016" name="Genome Announc.">
        <title>Genome Sequence of a Gram-Positive Diazotroph, Paenibacillus durus Type Strain ATCC 35681.</title>
        <authorList>
            <person name="Halim M.A."/>
            <person name="Rahman A.Y."/>
            <person name="Sim K.S."/>
            <person name="Yam H.C."/>
            <person name="Rahim A.A."/>
            <person name="Ghazali A.H."/>
            <person name="Najimudin N."/>
        </authorList>
    </citation>
    <scope>NUCLEOTIDE SEQUENCE [LARGE SCALE GENOMIC DNA]</scope>
    <source>
        <strain evidence="3 4">ATCC 35681</strain>
    </source>
</reference>
<evidence type="ECO:0000259" key="2">
    <source>
        <dbReference type="Pfam" id="PF10145"/>
    </source>
</evidence>
<evidence type="ECO:0000313" key="4">
    <source>
        <dbReference type="Proteomes" id="UP000034189"/>
    </source>
</evidence>
<keyword evidence="1" id="KW-0175">Coiled coil</keyword>
<feature type="coiled-coil region" evidence="1">
    <location>
        <begin position="26"/>
        <end position="69"/>
    </location>
</feature>
<organism evidence="3 4">
    <name type="scientific">Paenibacillus durus ATCC 35681</name>
    <dbReference type="NCBI Taxonomy" id="1333534"/>
    <lineage>
        <taxon>Bacteria</taxon>
        <taxon>Bacillati</taxon>
        <taxon>Bacillota</taxon>
        <taxon>Bacilli</taxon>
        <taxon>Bacillales</taxon>
        <taxon>Paenibacillaceae</taxon>
        <taxon>Paenibacillus</taxon>
    </lineage>
</organism>
<sequence length="990" mass="108138">MAGKSKEYDIAFKLSGLVDPSLKRSVGSAEEHIQELEWAIKELSQNGGFDRLRKDAEKAEGVFDDLKDRAESFGETLNRVAEFTGAKALIDMATGSLQDIVGVIGDQDNAMAQLQASTGMTAQQMEEMNAIAKDMYKQNYGEGFDDLGAAMAAVKQTTQQTGDELEQTTKTAIAFRDVFEEDIPESVKAADTLMKQFGITSGQSYNLMAQGAQKGLNKAGDLLDTTNEYAVYFKTMGYNANEMFDMFSAGMENGAFNLDKVADSVKEFGIRIKDGSDSTGDAIFTLFQAPDVTKFSKALTSGGEKTKEYAQLVKLAGKDTASVMTSQLKKGGAVANAATKRLRQILGSGQQLLDGISKGSISGRQAMEQVINKLKDIKDPVEQSTLAVALFGTQWEDMESSVVLALGNARSQFDMTKQTMEEVAKVKYDTLTRQFQTVGRELMTELVIPIGEDLMPALQDVAHWASDNKDLLEMLALGAPAAMVGKNAFKLISKITKVGAAAEGAAGAAGGFGEAIGLLTNPVGLAVTGVGILTAGIIAYKKHQSEARKDLLNMGDAIEAAFSTYEELDHTNKRTQNLVAEYDRLTKKIKDSKTPAAELTEARRKLKGIEQELIDMNPKILDAEGSKSEKFRDQLGLVQDINAAQAEMGRRELEHAALEAEGKMPELERTYSGLADDLEKQNAAYEKAKKTYAEYVAYMSQLQKIEMSNVNEDEKSKQRNALASQIKETTGKDYSNAWVTFKSDFKDIEASFDVFDKRIQDTEKEMGEAQDSFLNYYELKSKMIEEKLGGSLEEMAAKYKNMSDAEKKRFDQAMKDMAELNQEVDLMPDEKKINLQLIWEQTGQIPNFDLTDSDWKALSKTIKTGGTPNLRTPSGVKINRLAQHDPGFEGFADGGIATKPSIFGEAGPEIAIPLNNKPRSHALLDAANDMMGHSNGGGGISASFSFSITVNGGGLDVASQVKKAIQDLQPTLERQLVALAERRERVSMRR</sequence>
<dbReference type="HOGENOM" id="CLU_301651_0_0_9"/>
<evidence type="ECO:0000256" key="1">
    <source>
        <dbReference type="SAM" id="Coils"/>
    </source>
</evidence>
<dbReference type="OrthoDB" id="90760at2"/>
<dbReference type="Proteomes" id="UP000034189">
    <property type="component" value="Chromosome"/>
</dbReference>
<dbReference type="RefSeq" id="WP_025693899.1">
    <property type="nucleotide sequence ID" value="NZ_ASQQ01000039.1"/>
</dbReference>
<name>A0A0F7CIH9_PAEDU</name>